<evidence type="ECO:0000313" key="4">
    <source>
        <dbReference type="EMBL" id="CCA68108.1"/>
    </source>
</evidence>
<evidence type="ECO:0000313" key="5">
    <source>
        <dbReference type="Proteomes" id="UP000007148"/>
    </source>
</evidence>
<evidence type="ECO:0000259" key="3">
    <source>
        <dbReference type="PROSITE" id="PS50157"/>
    </source>
</evidence>
<protein>
    <recommendedName>
        <fullName evidence="3">C2H2-type domain-containing protein</fullName>
    </recommendedName>
</protein>
<sequence>MALQMSNETWLYPEHVGAMSIGTAPAIVSDHPAIKHLSTAGDTPWSQLWACESPPLQLADLTKFDDDVAIAQGTTHSFDPSMLSACAPSDLSPPRAPPATPVTPATPASIYSSTSTSLSGSYYTPPRTPPVDEAPLFPGIYSDYPRIHPSGPERGLVKENPEDVAQLVFPHPEQQELKTRLLRDVLDSIWWQQNQPEPKGIYSQFIRRINNKLFECLSCGKKLKRQDRTIDHFRTHVSHRPFRCDGRQGCGDRHCRLSFYTRDCLKSHCSKHEKDCDICGARVEDKNLIRHQGTRKCKQARRGRLQTH</sequence>
<dbReference type="AlphaFoldDB" id="G4T9Y5"/>
<dbReference type="EMBL" id="CAFZ01000026">
    <property type="protein sequence ID" value="CCA68108.1"/>
    <property type="molecule type" value="Genomic_DNA"/>
</dbReference>
<organism evidence="4 5">
    <name type="scientific">Serendipita indica (strain DSM 11827)</name>
    <name type="common">Root endophyte fungus</name>
    <name type="synonym">Piriformospora indica</name>
    <dbReference type="NCBI Taxonomy" id="1109443"/>
    <lineage>
        <taxon>Eukaryota</taxon>
        <taxon>Fungi</taxon>
        <taxon>Dikarya</taxon>
        <taxon>Basidiomycota</taxon>
        <taxon>Agaricomycotina</taxon>
        <taxon>Agaricomycetes</taxon>
        <taxon>Sebacinales</taxon>
        <taxon>Serendipitaceae</taxon>
        <taxon>Serendipita</taxon>
    </lineage>
</organism>
<dbReference type="GO" id="GO:0008270">
    <property type="term" value="F:zinc ion binding"/>
    <property type="evidence" value="ECO:0007669"/>
    <property type="project" value="UniProtKB-KW"/>
</dbReference>
<feature type="domain" description="C2H2-type" evidence="3">
    <location>
        <begin position="214"/>
        <end position="241"/>
    </location>
</feature>
<proteinExistence type="predicted"/>
<keyword evidence="1" id="KW-0479">Metal-binding</keyword>
<dbReference type="InterPro" id="IPR036236">
    <property type="entry name" value="Znf_C2H2_sf"/>
</dbReference>
<dbReference type="PROSITE" id="PS00028">
    <property type="entry name" value="ZINC_FINGER_C2H2_1"/>
    <property type="match status" value="2"/>
</dbReference>
<feature type="compositionally biased region" description="Low complexity" evidence="2">
    <location>
        <begin position="102"/>
        <end position="111"/>
    </location>
</feature>
<feature type="region of interest" description="Disordered" evidence="2">
    <location>
        <begin position="81"/>
        <end position="111"/>
    </location>
</feature>
<dbReference type="InterPro" id="IPR013087">
    <property type="entry name" value="Znf_C2H2_type"/>
</dbReference>
<keyword evidence="1" id="KW-0862">Zinc</keyword>
<evidence type="ECO:0000256" key="2">
    <source>
        <dbReference type="SAM" id="MobiDB-lite"/>
    </source>
</evidence>
<dbReference type="SUPFAM" id="SSF57667">
    <property type="entry name" value="beta-beta-alpha zinc fingers"/>
    <property type="match status" value="1"/>
</dbReference>
<dbReference type="OrthoDB" id="8117402at2759"/>
<evidence type="ECO:0000256" key="1">
    <source>
        <dbReference type="PROSITE-ProRule" id="PRU00042"/>
    </source>
</evidence>
<dbReference type="InParanoid" id="G4T9Y5"/>
<dbReference type="PROSITE" id="PS50157">
    <property type="entry name" value="ZINC_FINGER_C2H2_2"/>
    <property type="match status" value="1"/>
</dbReference>
<dbReference type="Proteomes" id="UP000007148">
    <property type="component" value="Unassembled WGS sequence"/>
</dbReference>
<accession>G4T9Y5</accession>
<reference evidence="4 5" key="1">
    <citation type="journal article" date="2011" name="PLoS Pathog.">
        <title>Endophytic Life Strategies Decoded by Genome and Transcriptome Analyses of the Mutualistic Root Symbiont Piriformospora indica.</title>
        <authorList>
            <person name="Zuccaro A."/>
            <person name="Lahrmann U."/>
            <person name="Guldener U."/>
            <person name="Langen G."/>
            <person name="Pfiffi S."/>
            <person name="Biedenkopf D."/>
            <person name="Wong P."/>
            <person name="Samans B."/>
            <person name="Grimm C."/>
            <person name="Basiewicz M."/>
            <person name="Murat C."/>
            <person name="Martin F."/>
            <person name="Kogel K.H."/>
        </authorList>
    </citation>
    <scope>NUCLEOTIDE SEQUENCE [LARGE SCALE GENOMIC DNA]</scope>
    <source>
        <strain evidence="4 5">DSM 11827</strain>
    </source>
</reference>
<keyword evidence="1" id="KW-0863">Zinc-finger</keyword>
<dbReference type="STRING" id="1109443.G4T9Y5"/>
<name>G4T9Y5_SERID</name>
<gene>
    <name evidence="4" type="ORF">PIIN_01976</name>
</gene>
<dbReference type="HOGENOM" id="CLU_903493_0_0_1"/>
<keyword evidence="5" id="KW-1185">Reference proteome</keyword>
<dbReference type="Gene3D" id="3.30.160.60">
    <property type="entry name" value="Classic Zinc Finger"/>
    <property type="match status" value="1"/>
</dbReference>
<comment type="caution">
    <text evidence="4">The sequence shown here is derived from an EMBL/GenBank/DDBJ whole genome shotgun (WGS) entry which is preliminary data.</text>
</comment>